<dbReference type="CDD" id="cd01038">
    <property type="entry name" value="Endonuclease_DUF559"/>
    <property type="match status" value="1"/>
</dbReference>
<evidence type="ECO:0000313" key="3">
    <source>
        <dbReference type="Proteomes" id="UP000316343"/>
    </source>
</evidence>
<protein>
    <submittedName>
        <fullName evidence="2">Endonuclease domain-containing protein</fullName>
    </submittedName>
</protein>
<evidence type="ECO:0000313" key="2">
    <source>
        <dbReference type="EMBL" id="TRD11133.1"/>
    </source>
</evidence>
<keyword evidence="2" id="KW-0378">Hydrolase</keyword>
<dbReference type="AlphaFoldDB" id="A0A547PAH3"/>
<feature type="domain" description="DUF559" evidence="1">
    <location>
        <begin position="8"/>
        <end position="112"/>
    </location>
</feature>
<gene>
    <name evidence="2" type="ORF">FGU71_04215</name>
</gene>
<reference evidence="2 3" key="1">
    <citation type="submission" date="2019-06" db="EMBL/GenBank/DDBJ databases">
        <title>Erythrobacter insulae sp. nov., isolated from a tidal flat.</title>
        <authorList>
            <person name="Yoon J.-H."/>
        </authorList>
    </citation>
    <scope>NUCLEOTIDE SEQUENCE [LARGE SCALE GENOMIC DNA]</scope>
    <source>
        <strain evidence="2 3">JBTF-M21</strain>
    </source>
</reference>
<keyword evidence="3" id="KW-1185">Reference proteome</keyword>
<dbReference type="PANTHER" id="PTHR38590">
    <property type="entry name" value="BLL0828 PROTEIN"/>
    <property type="match status" value="1"/>
</dbReference>
<keyword evidence="2" id="KW-0255">Endonuclease</keyword>
<dbReference type="InterPro" id="IPR007569">
    <property type="entry name" value="DUF559"/>
</dbReference>
<dbReference type="Gene3D" id="3.40.960.10">
    <property type="entry name" value="VSR Endonuclease"/>
    <property type="match status" value="1"/>
</dbReference>
<accession>A0A547PAH3</accession>
<dbReference type="Pfam" id="PF04480">
    <property type="entry name" value="DUF559"/>
    <property type="match status" value="1"/>
</dbReference>
<dbReference type="PANTHER" id="PTHR38590:SF1">
    <property type="entry name" value="BLL0828 PROTEIN"/>
    <property type="match status" value="1"/>
</dbReference>
<organism evidence="2 3">
    <name type="scientific">Erythrobacter insulae</name>
    <dbReference type="NCBI Taxonomy" id="2584124"/>
    <lineage>
        <taxon>Bacteria</taxon>
        <taxon>Pseudomonadati</taxon>
        <taxon>Pseudomonadota</taxon>
        <taxon>Alphaproteobacteria</taxon>
        <taxon>Sphingomonadales</taxon>
        <taxon>Erythrobacteraceae</taxon>
        <taxon>Erythrobacter/Porphyrobacter group</taxon>
        <taxon>Erythrobacter</taxon>
    </lineage>
</organism>
<comment type="caution">
    <text evidence="2">The sequence shown here is derived from an EMBL/GenBank/DDBJ whole genome shotgun (WGS) entry which is preliminary data.</text>
</comment>
<sequence>MPDWKPRNTMRARSLRNQATPAERALWRHLSRSQLGAKFSRQMPIGPYYADFICRSIKLVIELDGHSHDVQHAMDSARDRWMRDRGYAVLRFTNADVQENIEGVLQAIEAELPNLRD</sequence>
<name>A0A547PAH3_9SPHN</name>
<dbReference type="OrthoDB" id="9798754at2"/>
<dbReference type="SUPFAM" id="SSF52980">
    <property type="entry name" value="Restriction endonuclease-like"/>
    <property type="match status" value="1"/>
</dbReference>
<dbReference type="InterPro" id="IPR011335">
    <property type="entry name" value="Restrct_endonuc-II-like"/>
</dbReference>
<dbReference type="GO" id="GO:0004519">
    <property type="term" value="F:endonuclease activity"/>
    <property type="evidence" value="ECO:0007669"/>
    <property type="project" value="UniProtKB-KW"/>
</dbReference>
<evidence type="ECO:0000259" key="1">
    <source>
        <dbReference type="Pfam" id="PF04480"/>
    </source>
</evidence>
<keyword evidence="2" id="KW-0540">Nuclease</keyword>
<dbReference type="RefSeq" id="WP_142787397.1">
    <property type="nucleotide sequence ID" value="NZ_VHJK01000001.1"/>
</dbReference>
<dbReference type="EMBL" id="VHJK01000001">
    <property type="protein sequence ID" value="TRD11133.1"/>
    <property type="molecule type" value="Genomic_DNA"/>
</dbReference>
<dbReference type="InterPro" id="IPR047216">
    <property type="entry name" value="Endonuclease_DUF559_bact"/>
</dbReference>
<proteinExistence type="predicted"/>
<dbReference type="Proteomes" id="UP000316343">
    <property type="component" value="Unassembled WGS sequence"/>
</dbReference>